<dbReference type="InterPro" id="IPR001680">
    <property type="entry name" value="WD40_rpt"/>
</dbReference>
<dbReference type="PROSITE" id="PS00678">
    <property type="entry name" value="WD_REPEATS_1"/>
    <property type="match status" value="1"/>
</dbReference>
<dbReference type="InterPro" id="IPR015943">
    <property type="entry name" value="WD40/YVTN_repeat-like_dom_sf"/>
</dbReference>
<organism evidence="5">
    <name type="scientific">Graphocephala atropunctata</name>
    <dbReference type="NCBI Taxonomy" id="36148"/>
    <lineage>
        <taxon>Eukaryota</taxon>
        <taxon>Metazoa</taxon>
        <taxon>Ecdysozoa</taxon>
        <taxon>Arthropoda</taxon>
        <taxon>Hexapoda</taxon>
        <taxon>Insecta</taxon>
        <taxon>Pterygota</taxon>
        <taxon>Neoptera</taxon>
        <taxon>Paraneoptera</taxon>
        <taxon>Hemiptera</taxon>
        <taxon>Auchenorrhyncha</taxon>
        <taxon>Membracoidea</taxon>
        <taxon>Cicadellidae</taxon>
        <taxon>Cicadellinae</taxon>
        <taxon>Cicadellini</taxon>
        <taxon>Graphocephala</taxon>
    </lineage>
</organism>
<dbReference type="SUPFAM" id="SSF50978">
    <property type="entry name" value="WD40 repeat-like"/>
    <property type="match status" value="1"/>
</dbReference>
<dbReference type="InterPro" id="IPR019775">
    <property type="entry name" value="WD40_repeat_CS"/>
</dbReference>
<evidence type="ECO:0000256" key="3">
    <source>
        <dbReference type="ARBA" id="ARBA00022737"/>
    </source>
</evidence>
<evidence type="ECO:0000256" key="4">
    <source>
        <dbReference type="PROSITE-ProRule" id="PRU00221"/>
    </source>
</evidence>
<dbReference type="AlphaFoldDB" id="A0A1B6M7J8"/>
<feature type="repeat" description="WD" evidence="4">
    <location>
        <begin position="155"/>
        <end position="194"/>
    </location>
</feature>
<dbReference type="Gene3D" id="2.130.10.10">
    <property type="entry name" value="YVTN repeat-like/Quinoprotein amine dehydrogenase"/>
    <property type="match status" value="1"/>
</dbReference>
<evidence type="ECO:0000313" key="5">
    <source>
        <dbReference type="EMBL" id="JAT31899.1"/>
    </source>
</evidence>
<dbReference type="SMART" id="SM00320">
    <property type="entry name" value="WD40"/>
    <property type="match status" value="3"/>
</dbReference>
<dbReference type="PANTHER" id="PTHR44411">
    <property type="entry name" value="THO COMPLEX SUBUNIT 6 HOMOLOG"/>
    <property type="match status" value="1"/>
</dbReference>
<reference evidence="5" key="1">
    <citation type="submission" date="2015-11" db="EMBL/GenBank/DDBJ databases">
        <title>De novo transcriptome assembly of four potential Pierce s Disease insect vectors from Arizona vineyards.</title>
        <authorList>
            <person name="Tassone E.E."/>
        </authorList>
    </citation>
    <scope>NUCLEOTIDE SEQUENCE</scope>
</reference>
<dbReference type="GO" id="GO:0000346">
    <property type="term" value="C:transcription export complex"/>
    <property type="evidence" value="ECO:0007669"/>
    <property type="project" value="TreeGrafter"/>
</dbReference>
<dbReference type="PROSITE" id="PS50294">
    <property type="entry name" value="WD_REPEATS_REGION"/>
    <property type="match status" value="1"/>
</dbReference>
<protein>
    <submittedName>
        <fullName evidence="5">Uncharacterized protein</fullName>
    </submittedName>
</protein>
<evidence type="ECO:0000256" key="1">
    <source>
        <dbReference type="ARBA" id="ARBA00009728"/>
    </source>
</evidence>
<keyword evidence="3" id="KW-0677">Repeat</keyword>
<name>A0A1B6M7J8_9HEMI</name>
<dbReference type="PROSITE" id="PS50082">
    <property type="entry name" value="WD_REPEATS_2"/>
    <property type="match status" value="1"/>
</dbReference>
<dbReference type="PANTHER" id="PTHR44411:SF1">
    <property type="entry name" value="THO COMPLEX SUBUNIT 6 HOMOLOG"/>
    <property type="match status" value="1"/>
</dbReference>
<dbReference type="InterPro" id="IPR042626">
    <property type="entry name" value="THOC6"/>
</dbReference>
<proteinExistence type="inferred from homology"/>
<gene>
    <name evidence="5" type="ORF">g.15111</name>
</gene>
<dbReference type="InterPro" id="IPR036322">
    <property type="entry name" value="WD40_repeat_dom_sf"/>
</dbReference>
<sequence length="329" mass="36286">MVDKLHYNTTLSQTFSPCGNYLIAGNIYGEIAVFDIASVVNPPDGLTSSLKPLYHFTTPRDEQICSLAKTDKFLIVGTVGEITGWDWSTIGHNKHPKLSWTIQIPASRDSYEKPDVNAMVVSTSETTGSTLLYAGCGDKKVHVFSLEDGKCVRSMEGHEDYIHSIQKQGWQLVSAGEDGSVRLWDLRQKSLTNMITPHTHAKVERPSLGKWIGDAALSDDWLVCGGGPRLSLWHLRTMDVMSSFQSVEDSGLHVTRFYEDRVLAGGTAPHLYHLSLTGDVYAQVQVSATTVFSVAIQESPHKVMCIAGSSPDIDVCTNFSYRDQIISFL</sequence>
<dbReference type="GO" id="GO:0000347">
    <property type="term" value="C:THO complex"/>
    <property type="evidence" value="ECO:0007669"/>
    <property type="project" value="TreeGrafter"/>
</dbReference>
<dbReference type="EMBL" id="GEBQ01008078">
    <property type="protein sequence ID" value="JAT31899.1"/>
    <property type="molecule type" value="Transcribed_RNA"/>
</dbReference>
<keyword evidence="2 4" id="KW-0853">WD repeat</keyword>
<dbReference type="GO" id="GO:0006406">
    <property type="term" value="P:mRNA export from nucleus"/>
    <property type="evidence" value="ECO:0007669"/>
    <property type="project" value="TreeGrafter"/>
</dbReference>
<dbReference type="Pfam" id="PF00400">
    <property type="entry name" value="WD40"/>
    <property type="match status" value="1"/>
</dbReference>
<comment type="similarity">
    <text evidence="1">Belongs to the WD repeat THOC6 family.</text>
</comment>
<accession>A0A1B6M7J8</accession>
<evidence type="ECO:0000256" key="2">
    <source>
        <dbReference type="ARBA" id="ARBA00022574"/>
    </source>
</evidence>